<reference evidence="2" key="1">
    <citation type="submission" date="2018-05" db="EMBL/GenBank/DDBJ databases">
        <title>Draft genome of Mucuna pruriens seed.</title>
        <authorList>
            <person name="Nnadi N.E."/>
            <person name="Vos R."/>
            <person name="Hasami M.H."/>
            <person name="Devisetty U.K."/>
            <person name="Aguiy J.C."/>
        </authorList>
    </citation>
    <scope>NUCLEOTIDE SEQUENCE [LARGE SCALE GENOMIC DNA]</scope>
    <source>
        <strain evidence="2">JCA_2017</strain>
    </source>
</reference>
<accession>A0A371HST2</accession>
<comment type="caution">
    <text evidence="2">The sequence shown here is derived from an EMBL/GenBank/DDBJ whole genome shotgun (WGS) entry which is preliminary data.</text>
</comment>
<dbReference type="Proteomes" id="UP000257109">
    <property type="component" value="Unassembled WGS sequence"/>
</dbReference>
<organism evidence="2 3">
    <name type="scientific">Mucuna pruriens</name>
    <name type="common">Velvet bean</name>
    <name type="synonym">Dolichos pruriens</name>
    <dbReference type="NCBI Taxonomy" id="157652"/>
    <lineage>
        <taxon>Eukaryota</taxon>
        <taxon>Viridiplantae</taxon>
        <taxon>Streptophyta</taxon>
        <taxon>Embryophyta</taxon>
        <taxon>Tracheophyta</taxon>
        <taxon>Spermatophyta</taxon>
        <taxon>Magnoliopsida</taxon>
        <taxon>eudicotyledons</taxon>
        <taxon>Gunneridae</taxon>
        <taxon>Pentapetalae</taxon>
        <taxon>rosids</taxon>
        <taxon>fabids</taxon>
        <taxon>Fabales</taxon>
        <taxon>Fabaceae</taxon>
        <taxon>Papilionoideae</taxon>
        <taxon>50 kb inversion clade</taxon>
        <taxon>NPAAA clade</taxon>
        <taxon>indigoferoid/millettioid clade</taxon>
        <taxon>Phaseoleae</taxon>
        <taxon>Mucuna</taxon>
    </lineage>
</organism>
<name>A0A371HST2_MUCPR</name>
<proteinExistence type="predicted"/>
<feature type="non-terminal residue" evidence="2">
    <location>
        <position position="1"/>
    </location>
</feature>
<evidence type="ECO:0000256" key="1">
    <source>
        <dbReference type="SAM" id="MobiDB-lite"/>
    </source>
</evidence>
<feature type="region of interest" description="Disordered" evidence="1">
    <location>
        <begin position="16"/>
        <end position="78"/>
    </location>
</feature>
<dbReference type="AlphaFoldDB" id="A0A371HST2"/>
<sequence length="108" mass="12460">MCPILQETEIETLEGGYQYGRQPYSNRQFDNQQHSRQPYQSNSNQAQHTAPRFGLVESKSRQLSATRSKIPRTSIPPTTTIANATTRRFFHNGGFDFTISTKYNCYYT</sequence>
<evidence type="ECO:0000313" key="2">
    <source>
        <dbReference type="EMBL" id="RDY05839.1"/>
    </source>
</evidence>
<evidence type="ECO:0000313" key="3">
    <source>
        <dbReference type="Proteomes" id="UP000257109"/>
    </source>
</evidence>
<feature type="compositionally biased region" description="Polar residues" evidence="1">
    <location>
        <begin position="23"/>
        <end position="48"/>
    </location>
</feature>
<protein>
    <submittedName>
        <fullName evidence="2">Uncharacterized protein</fullName>
    </submittedName>
</protein>
<dbReference type="EMBL" id="QJKJ01001804">
    <property type="protein sequence ID" value="RDY05839.1"/>
    <property type="molecule type" value="Genomic_DNA"/>
</dbReference>
<keyword evidence="3" id="KW-1185">Reference proteome</keyword>
<gene>
    <name evidence="2" type="ORF">CR513_10280</name>
</gene>